<gene>
    <name evidence="2" type="ORF">SAMN05216282_10236</name>
</gene>
<evidence type="ECO:0000313" key="2">
    <source>
        <dbReference type="EMBL" id="SDJ98386.1"/>
    </source>
</evidence>
<dbReference type="InterPro" id="IPR016174">
    <property type="entry name" value="Di-haem_cyt_TM"/>
</dbReference>
<feature type="transmembrane region" description="Helical" evidence="1">
    <location>
        <begin position="271"/>
        <end position="291"/>
    </location>
</feature>
<keyword evidence="1" id="KW-0812">Transmembrane</keyword>
<feature type="transmembrane region" description="Helical" evidence="1">
    <location>
        <begin position="187"/>
        <end position="209"/>
    </location>
</feature>
<feature type="transmembrane region" description="Helical" evidence="1">
    <location>
        <begin position="64"/>
        <end position="83"/>
    </location>
</feature>
<dbReference type="EMBL" id="FNFU01000002">
    <property type="protein sequence ID" value="SDJ98386.1"/>
    <property type="molecule type" value="Genomic_DNA"/>
</dbReference>
<feature type="transmembrane region" description="Helical" evidence="1">
    <location>
        <begin position="230"/>
        <end position="251"/>
    </location>
</feature>
<keyword evidence="3" id="KW-1185">Reference proteome</keyword>
<dbReference type="Gene3D" id="1.20.950.20">
    <property type="entry name" value="Transmembrane di-heme cytochromes, Chain C"/>
    <property type="match status" value="1"/>
</dbReference>
<name>A0A1G8Y6E3_9MICO</name>
<evidence type="ECO:0000313" key="3">
    <source>
        <dbReference type="Proteomes" id="UP000198701"/>
    </source>
</evidence>
<dbReference type="AlphaFoldDB" id="A0A1G8Y6E3"/>
<dbReference type="GO" id="GO:0016020">
    <property type="term" value="C:membrane"/>
    <property type="evidence" value="ECO:0007669"/>
    <property type="project" value="InterPro"/>
</dbReference>
<dbReference type="RefSeq" id="WP_241982769.1">
    <property type="nucleotide sequence ID" value="NZ_FNFU01000002.1"/>
</dbReference>
<dbReference type="GO" id="GO:0022904">
    <property type="term" value="P:respiratory electron transport chain"/>
    <property type="evidence" value="ECO:0007669"/>
    <property type="project" value="InterPro"/>
</dbReference>
<sequence length="308" mass="34666">MTSVLTGFTKSRWFKLVWIVPAILLGLFLVVLAARMIRELPAVASFMTEYPGESELPESAPVGFPAWLGWQHFLNAFFILLIIRTGWQIRTTKRTAAYWTRNNTGLLRTKNPPVRIALHVWFHLSLDTLWVLNGVIFYVLIFATGQWMRIVPLSWDVFPNAVSVAIQYASLNWPTENGWVNYNALQLLAYFITVFIAAPLALITGIRMAPGLAGRFARLDRVFPLPLARAVHFPVMLWFVGFIIVHVTLVLATGALRNLNHMYAARDDLSWWGFGIFAISLVVMAVAWIAARPSILSSLAGLTGSVRR</sequence>
<dbReference type="STRING" id="386301.SAMN05216282_10236"/>
<organism evidence="2 3">
    <name type="scientific">Cryobacterium psychrotolerans</name>
    <dbReference type="NCBI Taxonomy" id="386301"/>
    <lineage>
        <taxon>Bacteria</taxon>
        <taxon>Bacillati</taxon>
        <taxon>Actinomycetota</taxon>
        <taxon>Actinomycetes</taxon>
        <taxon>Micrococcales</taxon>
        <taxon>Microbacteriaceae</taxon>
        <taxon>Cryobacterium</taxon>
    </lineage>
</organism>
<accession>A0A1G8Y6E3</accession>
<protein>
    <submittedName>
        <fullName evidence="2">Thiosulfate reductase cytochrome b subunit</fullName>
    </submittedName>
</protein>
<evidence type="ECO:0000256" key="1">
    <source>
        <dbReference type="SAM" id="Phobius"/>
    </source>
</evidence>
<keyword evidence="1" id="KW-0472">Membrane</keyword>
<feature type="transmembrane region" description="Helical" evidence="1">
    <location>
        <begin position="16"/>
        <end position="37"/>
    </location>
</feature>
<reference evidence="2 3" key="1">
    <citation type="submission" date="2016-10" db="EMBL/GenBank/DDBJ databases">
        <authorList>
            <person name="de Groot N.N."/>
        </authorList>
    </citation>
    <scope>NUCLEOTIDE SEQUENCE [LARGE SCALE GENOMIC DNA]</scope>
    <source>
        <strain evidence="2 3">CGMCC 1.5382</strain>
    </source>
</reference>
<dbReference type="SUPFAM" id="SSF81342">
    <property type="entry name" value="Transmembrane di-heme cytochromes"/>
    <property type="match status" value="1"/>
</dbReference>
<keyword evidence="1" id="KW-1133">Transmembrane helix</keyword>
<dbReference type="Proteomes" id="UP000198701">
    <property type="component" value="Unassembled WGS sequence"/>
</dbReference>
<feature type="transmembrane region" description="Helical" evidence="1">
    <location>
        <begin position="129"/>
        <end position="148"/>
    </location>
</feature>
<proteinExistence type="predicted"/>